<dbReference type="EMBL" id="CP155447">
    <property type="protein sequence ID" value="XBH05205.1"/>
    <property type="molecule type" value="Genomic_DNA"/>
</dbReference>
<sequence length="115" mass="12676">MGVDFSHGDAHFGHGSFHSFRRTLATMVCVRLDDMRHFGGHTPWETVADPIAPLLWRNDAGGELTPEEARGAAARLEELMAFEQNREQVLGDQWESLLAGLKEAAEAGEPFVIMG</sequence>
<name>A0AAU7CJ76_9BACT</name>
<evidence type="ECO:0008006" key="2">
    <source>
        <dbReference type="Google" id="ProtNLM"/>
    </source>
</evidence>
<dbReference type="RefSeq" id="WP_406698013.1">
    <property type="nucleotide sequence ID" value="NZ_CP155447.1"/>
</dbReference>
<reference evidence="1" key="1">
    <citation type="submission" date="2024-05" db="EMBL/GenBank/DDBJ databases">
        <title>Planctomycetes of the genus Singulisphaera possess chitinolytic capabilities.</title>
        <authorList>
            <person name="Ivanova A."/>
        </authorList>
    </citation>
    <scope>NUCLEOTIDE SEQUENCE</scope>
    <source>
        <strain evidence="1">Ch08T</strain>
    </source>
</reference>
<accession>A0AAU7CJ76</accession>
<gene>
    <name evidence="1" type="ORF">V5E97_04065</name>
</gene>
<protein>
    <recommendedName>
        <fullName evidence="2">DUF1877 family protein</fullName>
    </recommendedName>
</protein>
<organism evidence="1">
    <name type="scientific">Singulisphaera sp. Ch08</name>
    <dbReference type="NCBI Taxonomy" id="3120278"/>
    <lineage>
        <taxon>Bacteria</taxon>
        <taxon>Pseudomonadati</taxon>
        <taxon>Planctomycetota</taxon>
        <taxon>Planctomycetia</taxon>
        <taxon>Isosphaerales</taxon>
        <taxon>Isosphaeraceae</taxon>
        <taxon>Singulisphaera</taxon>
    </lineage>
</organism>
<proteinExistence type="predicted"/>
<evidence type="ECO:0000313" key="1">
    <source>
        <dbReference type="EMBL" id="XBH05205.1"/>
    </source>
</evidence>
<dbReference type="AlphaFoldDB" id="A0AAU7CJ76"/>